<dbReference type="Gene3D" id="1.10.220.160">
    <property type="match status" value="1"/>
</dbReference>
<dbReference type="PANTHER" id="PTHR12197:SF251">
    <property type="entry name" value="EG:BACR7C10.4 PROTEIN"/>
    <property type="match status" value="1"/>
</dbReference>
<dbReference type="Pfam" id="PF00856">
    <property type="entry name" value="SET"/>
    <property type="match status" value="1"/>
</dbReference>
<keyword evidence="2 4" id="KW-0863">Zinc-finger</keyword>
<dbReference type="PROSITE" id="PS50865">
    <property type="entry name" value="ZF_MYND_2"/>
    <property type="match status" value="1"/>
</dbReference>
<reference evidence="7 8" key="1">
    <citation type="submission" date="2023-06" db="EMBL/GenBank/DDBJ databases">
        <title>Black Yeasts Isolated from many extreme environments.</title>
        <authorList>
            <person name="Coleine C."/>
            <person name="Stajich J.E."/>
            <person name="Selbmann L."/>
        </authorList>
    </citation>
    <scope>NUCLEOTIDE SEQUENCE [LARGE SCALE GENOMIC DNA]</scope>
    <source>
        <strain evidence="7 8">CCFEE 5887</strain>
    </source>
</reference>
<dbReference type="Gene3D" id="6.10.140.2220">
    <property type="match status" value="1"/>
</dbReference>
<evidence type="ECO:0008006" key="9">
    <source>
        <dbReference type="Google" id="ProtNLM"/>
    </source>
</evidence>
<evidence type="ECO:0000256" key="2">
    <source>
        <dbReference type="ARBA" id="ARBA00022771"/>
    </source>
</evidence>
<dbReference type="Gene3D" id="2.170.270.10">
    <property type="entry name" value="SET domain"/>
    <property type="match status" value="1"/>
</dbReference>
<feature type="domain" description="MYND-type" evidence="6">
    <location>
        <begin position="61"/>
        <end position="112"/>
    </location>
</feature>
<dbReference type="InterPro" id="IPR001214">
    <property type="entry name" value="SET_dom"/>
</dbReference>
<dbReference type="SUPFAM" id="SSF82199">
    <property type="entry name" value="SET domain"/>
    <property type="match status" value="1"/>
</dbReference>
<comment type="caution">
    <text evidence="7">The sequence shown here is derived from an EMBL/GenBank/DDBJ whole genome shotgun (WGS) entry which is preliminary data.</text>
</comment>
<evidence type="ECO:0000313" key="8">
    <source>
        <dbReference type="Proteomes" id="UP001345827"/>
    </source>
</evidence>
<feature type="domain" description="SET" evidence="5">
    <location>
        <begin position="15"/>
        <end position="272"/>
    </location>
</feature>
<sequence length="530" mass="60189">MSILDGDIILGDDDVRVVLSATGQGGNYVLAARDHAAKSQLMLVDQPLLIALDTPQLSVNCYSCFRTTGELPRDGQGQGQGPSLQRCSGCKVVRFCDKICQKQAWSYHRLECKLYARLYPRILPSNVRAMVRLLKQQKAGQIPPEEWMHLLSLTSHADDISRAGGERWENLSLMTQGIQAYSGSDQSPELILRLLCTLTINSFTLTNFLSEPMGLALHPRTSQFNHSCRPNAFVRFDVFKGESAPQKSGRHHISVHALRQIQEGEEITLGYVDGTYPFEKRQQELKERYFFTCSCELCTKERETAANPLHTTSVVHAKVEEAEQNAEQVHSDVQSEPGLEYTQVDKIKQAMAGLAGTGSWRLHQYPWPQLRAQLLAGLLGSGKYSEAFLQSAVMARLTHPAMYEQAYHPLRLMQMFNLWNLCQPCMDDEWKREDWDDRRFRMLDLLSCVVLDDIHKALVEGIRVNGYLEHVIEQALQRPSREAMTWDNFHDNPAQARKVVWHWLDGLIRAQLRKEGVSQPIVDSAMRNQG</sequence>
<evidence type="ECO:0000259" key="6">
    <source>
        <dbReference type="PROSITE" id="PS50865"/>
    </source>
</evidence>
<dbReference type="GO" id="GO:0005634">
    <property type="term" value="C:nucleus"/>
    <property type="evidence" value="ECO:0007669"/>
    <property type="project" value="TreeGrafter"/>
</dbReference>
<accession>A0AAV9PT01</accession>
<dbReference type="CDD" id="cd20071">
    <property type="entry name" value="SET_SMYD"/>
    <property type="match status" value="1"/>
</dbReference>
<dbReference type="Proteomes" id="UP001345827">
    <property type="component" value="Unassembled WGS sequence"/>
</dbReference>
<evidence type="ECO:0000256" key="1">
    <source>
        <dbReference type="ARBA" id="ARBA00022723"/>
    </source>
</evidence>
<evidence type="ECO:0000313" key="7">
    <source>
        <dbReference type="EMBL" id="KAK5528239.1"/>
    </source>
</evidence>
<name>A0AAV9PT01_9PEZI</name>
<dbReference type="PROSITE" id="PS50280">
    <property type="entry name" value="SET"/>
    <property type="match status" value="1"/>
</dbReference>
<dbReference type="AlphaFoldDB" id="A0AAV9PT01"/>
<protein>
    <recommendedName>
        <fullName evidence="9">MYND-type zinc finger protein samB</fullName>
    </recommendedName>
</protein>
<keyword evidence="1" id="KW-0479">Metal-binding</keyword>
<keyword evidence="8" id="KW-1185">Reference proteome</keyword>
<dbReference type="InterPro" id="IPR046341">
    <property type="entry name" value="SET_dom_sf"/>
</dbReference>
<gene>
    <name evidence="7" type="ORF">LTR25_010546</name>
</gene>
<organism evidence="7 8">
    <name type="scientific">Vermiconidia calcicola</name>
    <dbReference type="NCBI Taxonomy" id="1690605"/>
    <lineage>
        <taxon>Eukaryota</taxon>
        <taxon>Fungi</taxon>
        <taxon>Dikarya</taxon>
        <taxon>Ascomycota</taxon>
        <taxon>Pezizomycotina</taxon>
        <taxon>Dothideomycetes</taxon>
        <taxon>Dothideomycetidae</taxon>
        <taxon>Mycosphaerellales</taxon>
        <taxon>Extremaceae</taxon>
        <taxon>Vermiconidia</taxon>
    </lineage>
</organism>
<dbReference type="GO" id="GO:0008270">
    <property type="term" value="F:zinc ion binding"/>
    <property type="evidence" value="ECO:0007669"/>
    <property type="project" value="UniProtKB-KW"/>
</dbReference>
<dbReference type="InterPro" id="IPR050869">
    <property type="entry name" value="H3K4_H4K5_MeTrfase"/>
</dbReference>
<dbReference type="EMBL" id="JAXLQG010000027">
    <property type="protein sequence ID" value="KAK5528239.1"/>
    <property type="molecule type" value="Genomic_DNA"/>
</dbReference>
<evidence type="ECO:0000259" key="5">
    <source>
        <dbReference type="PROSITE" id="PS50280"/>
    </source>
</evidence>
<dbReference type="InterPro" id="IPR002893">
    <property type="entry name" value="Znf_MYND"/>
</dbReference>
<evidence type="ECO:0000256" key="3">
    <source>
        <dbReference type="ARBA" id="ARBA00022833"/>
    </source>
</evidence>
<dbReference type="PANTHER" id="PTHR12197">
    <property type="entry name" value="HISTONE-LYSINE N-METHYLTRANSFERASE SMYD"/>
    <property type="match status" value="1"/>
</dbReference>
<keyword evidence="3" id="KW-0862">Zinc</keyword>
<dbReference type="Pfam" id="PF01753">
    <property type="entry name" value="zf-MYND"/>
    <property type="match status" value="1"/>
</dbReference>
<evidence type="ECO:0000256" key="4">
    <source>
        <dbReference type="PROSITE-ProRule" id="PRU00134"/>
    </source>
</evidence>
<proteinExistence type="predicted"/>